<evidence type="ECO:0000313" key="1">
    <source>
        <dbReference type="EMBL" id="KAI4383861.1"/>
    </source>
</evidence>
<reference evidence="2" key="1">
    <citation type="journal article" date="2023" name="Front. Plant Sci.">
        <title>Chromosomal-level genome assembly of Melastoma candidum provides insights into trichome evolution.</title>
        <authorList>
            <person name="Zhong Y."/>
            <person name="Wu W."/>
            <person name="Sun C."/>
            <person name="Zou P."/>
            <person name="Liu Y."/>
            <person name="Dai S."/>
            <person name="Zhou R."/>
        </authorList>
    </citation>
    <scope>NUCLEOTIDE SEQUENCE [LARGE SCALE GENOMIC DNA]</scope>
</reference>
<sequence>MVCGPEAARQVLVTQAHMFKPTYPPSKERVIGPNAIFFHQGAYHLNLRKLVQSSLMPSAIRGSVPRIEQIVQGFLPVWQDRTINTLQEMKMARALLNDILTEVIQNRRRLQSNGGEVKGLLAVLLENRPKMDLRLADSQVVDNVVGIIFAAHDTTASALTWVLKYLHDNCNVLEAVTVRSSDVHHINNLFVKIVSCDPWIPLYYTRFHDASHWYDLRRILQEEQEGVKRRLMEENRGLSWDDTRRMPVTSRVIQETLRVASILSFTYRESVQDVELKGFLIPKGWKVLPLFRSIHHCEDFFPQPEKFDPSRFEVAPKPNTYMPFGNGMHSCPGSELAKLEILILLHHLTLTYRWEVVGDGEGIQYGPFPVPKRGLPIKVKPKHMEAN</sequence>
<organism evidence="1 2">
    <name type="scientific">Melastoma candidum</name>
    <dbReference type="NCBI Taxonomy" id="119954"/>
    <lineage>
        <taxon>Eukaryota</taxon>
        <taxon>Viridiplantae</taxon>
        <taxon>Streptophyta</taxon>
        <taxon>Embryophyta</taxon>
        <taxon>Tracheophyta</taxon>
        <taxon>Spermatophyta</taxon>
        <taxon>Magnoliopsida</taxon>
        <taxon>eudicotyledons</taxon>
        <taxon>Gunneridae</taxon>
        <taxon>Pentapetalae</taxon>
        <taxon>rosids</taxon>
        <taxon>malvids</taxon>
        <taxon>Myrtales</taxon>
        <taxon>Melastomataceae</taxon>
        <taxon>Melastomatoideae</taxon>
        <taxon>Melastomateae</taxon>
        <taxon>Melastoma</taxon>
    </lineage>
</organism>
<name>A0ACB9S054_9MYRT</name>
<protein>
    <submittedName>
        <fullName evidence="1">Uncharacterized protein</fullName>
    </submittedName>
</protein>
<comment type="caution">
    <text evidence="1">The sequence shown here is derived from an EMBL/GenBank/DDBJ whole genome shotgun (WGS) entry which is preliminary data.</text>
</comment>
<dbReference type="EMBL" id="CM042882">
    <property type="protein sequence ID" value="KAI4383861.1"/>
    <property type="molecule type" value="Genomic_DNA"/>
</dbReference>
<evidence type="ECO:0000313" key="2">
    <source>
        <dbReference type="Proteomes" id="UP001057402"/>
    </source>
</evidence>
<accession>A0ACB9S054</accession>
<dbReference type="Proteomes" id="UP001057402">
    <property type="component" value="Chromosome 3"/>
</dbReference>
<keyword evidence="2" id="KW-1185">Reference proteome</keyword>
<gene>
    <name evidence="1" type="ORF">MLD38_009656</name>
</gene>
<proteinExistence type="predicted"/>